<proteinExistence type="predicted"/>
<evidence type="ECO:0000313" key="1">
    <source>
        <dbReference type="EMBL" id="CAH0535212.1"/>
    </source>
</evidence>
<dbReference type="EMBL" id="CAKLDI010000002">
    <property type="protein sequence ID" value="CAH0535212.1"/>
    <property type="molecule type" value="Genomic_DNA"/>
</dbReference>
<reference evidence="1" key="1">
    <citation type="submission" date="2021-11" db="EMBL/GenBank/DDBJ databases">
        <authorList>
            <person name="Rodrigo-Torres L."/>
            <person name="Arahal R. D."/>
            <person name="Lucena T."/>
        </authorList>
    </citation>
    <scope>NUCLEOTIDE SEQUENCE</scope>
    <source>
        <strain evidence="1">CECT 7929</strain>
    </source>
</reference>
<evidence type="ECO:0000313" key="2">
    <source>
        <dbReference type="Proteomes" id="UP000838672"/>
    </source>
</evidence>
<gene>
    <name evidence="1" type="ORF">VST7929_02871</name>
</gene>
<sequence>MRFKRVQQIAQRGLLVAELQLLTLGKNHSKCKFSYRNAAIY</sequence>
<protein>
    <submittedName>
        <fullName evidence="1">Uncharacterized protein</fullName>
    </submittedName>
</protein>
<keyword evidence="2" id="KW-1185">Reference proteome</keyword>
<comment type="caution">
    <text evidence="1">The sequence shown here is derived from an EMBL/GenBank/DDBJ whole genome shotgun (WGS) entry which is preliminary data.</text>
</comment>
<accession>A0ABN8DV65</accession>
<dbReference type="Proteomes" id="UP000838672">
    <property type="component" value="Unassembled WGS sequence"/>
</dbReference>
<organism evidence="1 2">
    <name type="scientific">Vibrio stylophorae</name>
    <dbReference type="NCBI Taxonomy" id="659351"/>
    <lineage>
        <taxon>Bacteria</taxon>
        <taxon>Pseudomonadati</taxon>
        <taxon>Pseudomonadota</taxon>
        <taxon>Gammaproteobacteria</taxon>
        <taxon>Vibrionales</taxon>
        <taxon>Vibrionaceae</taxon>
        <taxon>Vibrio</taxon>
    </lineage>
</organism>
<name>A0ABN8DV65_9VIBR</name>